<keyword evidence="9" id="KW-1185">Reference proteome</keyword>
<dbReference type="RefSeq" id="WP_119776818.1">
    <property type="nucleotide sequence ID" value="NZ_QYUK01000011.1"/>
</dbReference>
<organism evidence="8 9">
    <name type="scientific">Oleomonas cavernae</name>
    <dbReference type="NCBI Taxonomy" id="2320859"/>
    <lineage>
        <taxon>Bacteria</taxon>
        <taxon>Pseudomonadati</taxon>
        <taxon>Pseudomonadota</taxon>
        <taxon>Alphaproteobacteria</taxon>
        <taxon>Acetobacterales</taxon>
        <taxon>Acetobacteraceae</taxon>
        <taxon>Oleomonas</taxon>
    </lineage>
</organism>
<dbReference type="InterPro" id="IPR039121">
    <property type="entry name" value="NUDT19"/>
</dbReference>
<feature type="domain" description="Nudix hydrolase" evidence="7">
    <location>
        <begin position="7"/>
        <end position="206"/>
    </location>
</feature>
<evidence type="ECO:0000256" key="3">
    <source>
        <dbReference type="ARBA" id="ARBA00022723"/>
    </source>
</evidence>
<dbReference type="EMBL" id="QYUK01000011">
    <property type="protein sequence ID" value="RJF86288.1"/>
    <property type="molecule type" value="Genomic_DNA"/>
</dbReference>
<dbReference type="GO" id="GO:0016818">
    <property type="term" value="F:hydrolase activity, acting on acid anhydrides, in phosphorus-containing anhydrides"/>
    <property type="evidence" value="ECO:0007669"/>
    <property type="project" value="InterPro"/>
</dbReference>
<proteinExistence type="predicted"/>
<evidence type="ECO:0000256" key="1">
    <source>
        <dbReference type="ARBA" id="ARBA00001936"/>
    </source>
</evidence>
<evidence type="ECO:0000256" key="4">
    <source>
        <dbReference type="ARBA" id="ARBA00022801"/>
    </source>
</evidence>
<evidence type="ECO:0000256" key="5">
    <source>
        <dbReference type="ARBA" id="ARBA00022842"/>
    </source>
</evidence>
<evidence type="ECO:0000313" key="8">
    <source>
        <dbReference type="EMBL" id="RJF86288.1"/>
    </source>
</evidence>
<evidence type="ECO:0000313" key="9">
    <source>
        <dbReference type="Proteomes" id="UP000284605"/>
    </source>
</evidence>
<sequence>MSGANDRLLPAATVLLLRDGAAGLEVFMVQRHHQIDFAAGALVFPGGKVDKRDSDPGVAAHLSPTPDLTPELIPFAVATIREAFEECGVLLAGPKGSDSLVDAARLAQIEARWRGPMAKGEIGIQEMLAAEDLTLALDRLTRYSHWVTPSFMPKRFDTHFFLATAPADQLALHDGGETVDSIWINPGQAIADGISGKRSVIFPTRMNLSILARDNTVADAVARARANPPVMVQPWLEDRADGQWLVITPDAGYDRTEAPISELM</sequence>
<dbReference type="OrthoDB" id="7183442at2"/>
<comment type="cofactor">
    <cofactor evidence="2">
        <name>Mg(2+)</name>
        <dbReference type="ChEBI" id="CHEBI:18420"/>
    </cofactor>
</comment>
<name>A0A418W8H1_9PROT</name>
<dbReference type="InterPro" id="IPR000086">
    <property type="entry name" value="NUDIX_hydrolase_dom"/>
</dbReference>
<dbReference type="GO" id="GO:0046872">
    <property type="term" value="F:metal ion binding"/>
    <property type="evidence" value="ECO:0007669"/>
    <property type="project" value="UniProtKB-KW"/>
</dbReference>
<keyword evidence="6" id="KW-0464">Manganese</keyword>
<gene>
    <name evidence="8" type="ORF">D3874_03930</name>
</gene>
<dbReference type="SUPFAM" id="SSF55811">
    <property type="entry name" value="Nudix"/>
    <property type="match status" value="1"/>
</dbReference>
<evidence type="ECO:0000256" key="6">
    <source>
        <dbReference type="ARBA" id="ARBA00023211"/>
    </source>
</evidence>
<dbReference type="CDD" id="cd18870">
    <property type="entry name" value="NUDIX_AcylCoAdiphos_Nudt19"/>
    <property type="match status" value="1"/>
</dbReference>
<comment type="caution">
    <text evidence="8">The sequence shown here is derived from an EMBL/GenBank/DDBJ whole genome shotgun (WGS) entry which is preliminary data.</text>
</comment>
<evidence type="ECO:0000259" key="7">
    <source>
        <dbReference type="PROSITE" id="PS51462"/>
    </source>
</evidence>
<dbReference type="PANTHER" id="PTHR12318">
    <property type="entry name" value="TESTOSTERONE-REGULATED PROTEIN RP2"/>
    <property type="match status" value="1"/>
</dbReference>
<dbReference type="PANTHER" id="PTHR12318:SF0">
    <property type="entry name" value="ACYL-COENZYME A DIPHOSPHATASE NUDT19"/>
    <property type="match status" value="1"/>
</dbReference>
<accession>A0A418W8H1</accession>
<dbReference type="Proteomes" id="UP000284605">
    <property type="component" value="Unassembled WGS sequence"/>
</dbReference>
<keyword evidence="5" id="KW-0460">Magnesium</keyword>
<dbReference type="InterPro" id="IPR015797">
    <property type="entry name" value="NUDIX_hydrolase-like_dom_sf"/>
</dbReference>
<dbReference type="PROSITE" id="PS51462">
    <property type="entry name" value="NUDIX"/>
    <property type="match status" value="1"/>
</dbReference>
<evidence type="ECO:0000256" key="2">
    <source>
        <dbReference type="ARBA" id="ARBA00001946"/>
    </source>
</evidence>
<protein>
    <submittedName>
        <fullName evidence="8">NUDIX hydrolase</fullName>
    </submittedName>
</protein>
<reference evidence="8 9" key="1">
    <citation type="submission" date="2018-09" db="EMBL/GenBank/DDBJ databases">
        <authorList>
            <person name="Zhu H."/>
        </authorList>
    </citation>
    <scope>NUCLEOTIDE SEQUENCE [LARGE SCALE GENOMIC DNA]</scope>
    <source>
        <strain evidence="8 9">K1W22B-8</strain>
    </source>
</reference>
<dbReference type="Gene3D" id="3.90.79.10">
    <property type="entry name" value="Nucleoside Triphosphate Pyrophosphohydrolase"/>
    <property type="match status" value="1"/>
</dbReference>
<keyword evidence="3" id="KW-0479">Metal-binding</keyword>
<comment type="cofactor">
    <cofactor evidence="1">
        <name>Mn(2+)</name>
        <dbReference type="ChEBI" id="CHEBI:29035"/>
    </cofactor>
</comment>
<dbReference type="AlphaFoldDB" id="A0A418W8H1"/>
<keyword evidence="4 8" id="KW-0378">Hydrolase</keyword>